<reference evidence="2 3" key="1">
    <citation type="submission" date="2007-04" db="EMBL/GenBank/DDBJ databases">
        <title>Isolation, characterization and complete nucleotide sequence of a novel temperate bacteriophage Min1, isolated from the nematode pathogen Microbacterium nematophilum.</title>
        <authorList>
            <person name="Akimkina T.V."/>
            <person name="Venien-Bryan C."/>
            <person name="Hodgkin J.A."/>
        </authorList>
    </citation>
    <scope>NUCLEOTIDE SEQUENCE [LARGE SCALE GENOMIC DNA]</scope>
</reference>
<organism evidence="2 3">
    <name type="scientific">Microbacterium phage Min1</name>
    <dbReference type="NCBI Taxonomy" id="446529"/>
    <lineage>
        <taxon>Viruses</taxon>
        <taxon>Duplodnaviria</taxon>
        <taxon>Heunggongvirae</taxon>
        <taxon>Uroviricota</taxon>
        <taxon>Caudoviricetes</taxon>
        <taxon>Minunavirus</taxon>
        <taxon>Minunavirus Min1</taxon>
    </lineage>
</organism>
<sequence length="95" mass="10409">MMPDTEVQTCPDGHHCPTCLLDRERDACCECGASFVPAPFWPFEPWRMILLATILIAIVPVGIEAARPVFNGADVMALVLLGAFAALFFIRSKES</sequence>
<proteinExistence type="predicted"/>
<evidence type="ECO:0000313" key="3">
    <source>
        <dbReference type="Proteomes" id="UP000001999"/>
    </source>
</evidence>
<dbReference type="RefSeq" id="YP_001294772.1">
    <property type="nucleotide sequence ID" value="NC_009603.1"/>
</dbReference>
<keyword evidence="1" id="KW-0812">Transmembrane</keyword>
<accession>A6N1X0</accession>
<keyword evidence="1" id="KW-0472">Membrane</keyword>
<feature type="transmembrane region" description="Helical" evidence="1">
    <location>
        <begin position="46"/>
        <end position="63"/>
    </location>
</feature>
<dbReference type="GeneID" id="5309124"/>
<name>A6N1X0_9CAUD</name>
<dbReference type="EMBL" id="EF579802">
    <property type="protein sequence ID" value="ABR10442.1"/>
    <property type="molecule type" value="Genomic_DNA"/>
</dbReference>
<protein>
    <submittedName>
        <fullName evidence="2">Uncharacterized protein</fullName>
    </submittedName>
</protein>
<keyword evidence="1" id="KW-1133">Transmembrane helix</keyword>
<keyword evidence="3" id="KW-1185">Reference proteome</keyword>
<dbReference type="KEGG" id="vg:5309124"/>
<dbReference type="Proteomes" id="UP000001999">
    <property type="component" value="Segment"/>
</dbReference>
<feature type="transmembrane region" description="Helical" evidence="1">
    <location>
        <begin position="69"/>
        <end position="90"/>
    </location>
</feature>
<evidence type="ECO:0000256" key="1">
    <source>
        <dbReference type="SAM" id="Phobius"/>
    </source>
</evidence>
<evidence type="ECO:0000313" key="2">
    <source>
        <dbReference type="EMBL" id="ABR10442.1"/>
    </source>
</evidence>